<dbReference type="EMBL" id="JAACJM010000173">
    <property type="protein sequence ID" value="KAF5340808.1"/>
    <property type="molecule type" value="Genomic_DNA"/>
</dbReference>
<dbReference type="OrthoDB" id="3120940at2759"/>
<keyword evidence="3" id="KW-1185">Reference proteome</keyword>
<feature type="compositionally biased region" description="Low complexity" evidence="1">
    <location>
        <begin position="1"/>
        <end position="14"/>
    </location>
</feature>
<evidence type="ECO:0000313" key="2">
    <source>
        <dbReference type="EMBL" id="KAF5340808.1"/>
    </source>
</evidence>
<gene>
    <name evidence="2" type="ORF">D9758_017652</name>
</gene>
<proteinExistence type="predicted"/>
<protein>
    <submittedName>
        <fullName evidence="2">Uncharacterized protein</fullName>
    </submittedName>
</protein>
<dbReference type="AlphaFoldDB" id="A0A8H5CHC8"/>
<feature type="compositionally biased region" description="Low complexity" evidence="1">
    <location>
        <begin position="26"/>
        <end position="40"/>
    </location>
</feature>
<organism evidence="2 3">
    <name type="scientific">Tetrapyrgos nigripes</name>
    <dbReference type="NCBI Taxonomy" id="182062"/>
    <lineage>
        <taxon>Eukaryota</taxon>
        <taxon>Fungi</taxon>
        <taxon>Dikarya</taxon>
        <taxon>Basidiomycota</taxon>
        <taxon>Agaricomycotina</taxon>
        <taxon>Agaricomycetes</taxon>
        <taxon>Agaricomycetidae</taxon>
        <taxon>Agaricales</taxon>
        <taxon>Marasmiineae</taxon>
        <taxon>Marasmiaceae</taxon>
        <taxon>Tetrapyrgos</taxon>
    </lineage>
</organism>
<accession>A0A8H5CHC8</accession>
<evidence type="ECO:0000313" key="3">
    <source>
        <dbReference type="Proteomes" id="UP000559256"/>
    </source>
</evidence>
<reference evidence="2 3" key="1">
    <citation type="journal article" date="2020" name="ISME J.">
        <title>Uncovering the hidden diversity of litter-decomposition mechanisms in mushroom-forming fungi.</title>
        <authorList>
            <person name="Floudas D."/>
            <person name="Bentzer J."/>
            <person name="Ahren D."/>
            <person name="Johansson T."/>
            <person name="Persson P."/>
            <person name="Tunlid A."/>
        </authorList>
    </citation>
    <scope>NUCLEOTIDE SEQUENCE [LARGE SCALE GENOMIC DNA]</scope>
    <source>
        <strain evidence="2 3">CBS 291.85</strain>
    </source>
</reference>
<sequence length="282" mass="31085">MSDSDSIPSSSTQSKYYRSPGTLPNTSTSATSIASSSSCSGEDDSTGTNNTGGSKYYRSQKPTCPLKPSEIFQAIPPGMSREEAAEWLRNLKEKGKDAGVDVEDLDRFIHRQGMRGYTITGTSRYRQRNMVFSSYCTPELPQAQAPSVPFLPFTYRTPDELGDTPMEALNPSASDSDEALIQLLIHFFQGWNSDIDVDSVPHAHVHAQHTSSDSGSRVMHGRLPSNITAPVAYSTYGQGDGTVPWPQSPPQQIEQWAPFAYRTPEELAELRRTKIIPGARYR</sequence>
<name>A0A8H5CHC8_9AGAR</name>
<comment type="caution">
    <text evidence="2">The sequence shown here is derived from an EMBL/GenBank/DDBJ whole genome shotgun (WGS) entry which is preliminary data.</text>
</comment>
<evidence type="ECO:0000256" key="1">
    <source>
        <dbReference type="SAM" id="MobiDB-lite"/>
    </source>
</evidence>
<feature type="region of interest" description="Disordered" evidence="1">
    <location>
        <begin position="1"/>
        <end position="62"/>
    </location>
</feature>
<dbReference type="Proteomes" id="UP000559256">
    <property type="component" value="Unassembled WGS sequence"/>
</dbReference>